<evidence type="ECO:0000313" key="3">
    <source>
        <dbReference type="Proteomes" id="UP000320762"/>
    </source>
</evidence>
<sequence>MCFLDHVCMVLTERRVLGGYVVCWEDGGWVVVRDVWVGGDWLRTSIFIHTRYVSSFHCLAVVGGTLVGGTVFVESMASRFSRRCRPVHRRRSASSSSSSSTYLSSSSPLPRPRRRRSLTGPRRRRSLPRPRRPPLPSLIPRRRLIFLFFLTSS</sequence>
<reference evidence="2 3" key="1">
    <citation type="journal article" date="2019" name="New Phytol.">
        <title>Comparative genomics reveals unique wood-decay strategies and fruiting body development in the Schizophyllaceae.</title>
        <authorList>
            <person name="Almasi E."/>
            <person name="Sahu N."/>
            <person name="Krizsan K."/>
            <person name="Balint B."/>
            <person name="Kovacs G.M."/>
            <person name="Kiss B."/>
            <person name="Cseklye J."/>
            <person name="Drula E."/>
            <person name="Henrissat B."/>
            <person name="Nagy I."/>
            <person name="Chovatia M."/>
            <person name="Adam C."/>
            <person name="LaButti K."/>
            <person name="Lipzen A."/>
            <person name="Riley R."/>
            <person name="Grigoriev I.V."/>
            <person name="Nagy L.G."/>
        </authorList>
    </citation>
    <scope>NUCLEOTIDE SEQUENCE [LARGE SCALE GENOMIC DNA]</scope>
    <source>
        <strain evidence="2 3">NL-1724</strain>
    </source>
</reference>
<evidence type="ECO:0000313" key="2">
    <source>
        <dbReference type="EMBL" id="TRM58357.1"/>
    </source>
</evidence>
<gene>
    <name evidence="2" type="ORF">BD626DRAFT_511595</name>
</gene>
<protein>
    <submittedName>
        <fullName evidence="2">Uncharacterized protein</fullName>
    </submittedName>
</protein>
<proteinExistence type="predicted"/>
<feature type="compositionally biased region" description="Low complexity" evidence="1">
    <location>
        <begin position="93"/>
        <end position="108"/>
    </location>
</feature>
<name>A0A550C0M7_9AGAR</name>
<accession>A0A550C0M7</accession>
<dbReference type="AlphaFoldDB" id="A0A550C0M7"/>
<dbReference type="Proteomes" id="UP000320762">
    <property type="component" value="Unassembled WGS sequence"/>
</dbReference>
<evidence type="ECO:0000256" key="1">
    <source>
        <dbReference type="SAM" id="MobiDB-lite"/>
    </source>
</evidence>
<organism evidence="2 3">
    <name type="scientific">Schizophyllum amplum</name>
    <dbReference type="NCBI Taxonomy" id="97359"/>
    <lineage>
        <taxon>Eukaryota</taxon>
        <taxon>Fungi</taxon>
        <taxon>Dikarya</taxon>
        <taxon>Basidiomycota</taxon>
        <taxon>Agaricomycotina</taxon>
        <taxon>Agaricomycetes</taxon>
        <taxon>Agaricomycetidae</taxon>
        <taxon>Agaricales</taxon>
        <taxon>Schizophyllaceae</taxon>
        <taxon>Schizophyllum</taxon>
    </lineage>
</organism>
<dbReference type="EMBL" id="VDMD01000036">
    <property type="protein sequence ID" value="TRM58357.1"/>
    <property type="molecule type" value="Genomic_DNA"/>
</dbReference>
<feature type="compositionally biased region" description="Basic residues" evidence="1">
    <location>
        <begin position="111"/>
        <end position="132"/>
    </location>
</feature>
<comment type="caution">
    <text evidence="2">The sequence shown here is derived from an EMBL/GenBank/DDBJ whole genome shotgun (WGS) entry which is preliminary data.</text>
</comment>
<keyword evidence="3" id="KW-1185">Reference proteome</keyword>
<feature type="region of interest" description="Disordered" evidence="1">
    <location>
        <begin position="88"/>
        <end position="135"/>
    </location>
</feature>